<evidence type="ECO:0000313" key="9">
    <source>
        <dbReference type="Proteomes" id="UP001207654"/>
    </source>
</evidence>
<evidence type="ECO:0000256" key="2">
    <source>
        <dbReference type="ARBA" id="ARBA00022679"/>
    </source>
</evidence>
<dbReference type="Gene3D" id="1.10.510.10">
    <property type="entry name" value="Transferase(Phosphotransferase) domain 1"/>
    <property type="match status" value="1"/>
</dbReference>
<accession>A0ABT4AG20</accession>
<feature type="region of interest" description="Disordered" evidence="6">
    <location>
        <begin position="309"/>
        <end position="348"/>
    </location>
</feature>
<dbReference type="Proteomes" id="UP001207654">
    <property type="component" value="Unassembled WGS sequence"/>
</dbReference>
<dbReference type="PANTHER" id="PTHR43671:SF13">
    <property type="entry name" value="SERINE_THREONINE-PROTEIN KINASE NEK2"/>
    <property type="match status" value="1"/>
</dbReference>
<dbReference type="PANTHER" id="PTHR43671">
    <property type="entry name" value="SERINE/THREONINE-PROTEIN KINASE NEK"/>
    <property type="match status" value="1"/>
</dbReference>
<dbReference type="RefSeq" id="WP_267539264.1">
    <property type="nucleotide sequence ID" value="NZ_JAPNKA010000001.1"/>
</dbReference>
<dbReference type="Gene3D" id="3.30.200.20">
    <property type="entry name" value="Phosphorylase Kinase, domain 1"/>
    <property type="match status" value="1"/>
</dbReference>
<feature type="domain" description="Protein kinase" evidence="7">
    <location>
        <begin position="1"/>
        <end position="291"/>
    </location>
</feature>
<dbReference type="GO" id="GO:0016301">
    <property type="term" value="F:kinase activity"/>
    <property type="evidence" value="ECO:0007669"/>
    <property type="project" value="UniProtKB-KW"/>
</dbReference>
<protein>
    <recommendedName>
        <fullName evidence="1">non-specific serine/threonine protein kinase</fullName>
        <ecNumber evidence="1">2.7.11.1</ecNumber>
    </recommendedName>
</protein>
<evidence type="ECO:0000259" key="7">
    <source>
        <dbReference type="PROSITE" id="PS50011"/>
    </source>
</evidence>
<evidence type="ECO:0000256" key="6">
    <source>
        <dbReference type="SAM" id="MobiDB-lite"/>
    </source>
</evidence>
<dbReference type="SMART" id="SM00220">
    <property type="entry name" value="S_TKc"/>
    <property type="match status" value="1"/>
</dbReference>
<organism evidence="8 9">
    <name type="scientific">Archangium lansingense</name>
    <dbReference type="NCBI Taxonomy" id="2995310"/>
    <lineage>
        <taxon>Bacteria</taxon>
        <taxon>Pseudomonadati</taxon>
        <taxon>Myxococcota</taxon>
        <taxon>Myxococcia</taxon>
        <taxon>Myxococcales</taxon>
        <taxon>Cystobacterineae</taxon>
        <taxon>Archangiaceae</taxon>
        <taxon>Archangium</taxon>
    </lineage>
</organism>
<keyword evidence="3" id="KW-0547">Nucleotide-binding</keyword>
<dbReference type="CDD" id="cd14014">
    <property type="entry name" value="STKc_PknB_like"/>
    <property type="match status" value="1"/>
</dbReference>
<dbReference type="Pfam" id="PF00069">
    <property type="entry name" value="Pkinase"/>
    <property type="match status" value="1"/>
</dbReference>
<evidence type="ECO:0000256" key="3">
    <source>
        <dbReference type="ARBA" id="ARBA00022741"/>
    </source>
</evidence>
<evidence type="ECO:0000256" key="5">
    <source>
        <dbReference type="ARBA" id="ARBA00022840"/>
    </source>
</evidence>
<evidence type="ECO:0000313" key="8">
    <source>
        <dbReference type="EMBL" id="MCY1080615.1"/>
    </source>
</evidence>
<name>A0ABT4AG20_9BACT</name>
<dbReference type="InterPro" id="IPR000719">
    <property type="entry name" value="Prot_kinase_dom"/>
</dbReference>
<dbReference type="EC" id="2.7.11.1" evidence="1"/>
<keyword evidence="5" id="KW-0067">ATP-binding</keyword>
<evidence type="ECO:0000256" key="4">
    <source>
        <dbReference type="ARBA" id="ARBA00022777"/>
    </source>
</evidence>
<dbReference type="EMBL" id="JAPNKA010000001">
    <property type="protein sequence ID" value="MCY1080615.1"/>
    <property type="molecule type" value="Genomic_DNA"/>
</dbReference>
<reference evidence="8 9" key="1">
    <citation type="submission" date="2022-11" db="EMBL/GenBank/DDBJ databases">
        <title>Minimal conservation of predation-associated metabolite biosynthetic gene clusters underscores biosynthetic potential of Myxococcota including descriptions for ten novel species: Archangium lansinium sp. nov., Myxococcus landrumus sp. nov., Nannocystis bai.</title>
        <authorList>
            <person name="Ahearne A."/>
            <person name="Stevens C."/>
            <person name="Phillips K."/>
        </authorList>
    </citation>
    <scope>NUCLEOTIDE SEQUENCE [LARGE SCALE GENOMIC DNA]</scope>
    <source>
        <strain evidence="8 9">MIWBW</strain>
    </source>
</reference>
<keyword evidence="4 8" id="KW-0418">Kinase</keyword>
<feature type="compositionally biased region" description="Acidic residues" evidence="6">
    <location>
        <begin position="333"/>
        <end position="348"/>
    </location>
</feature>
<dbReference type="SUPFAM" id="SSF56112">
    <property type="entry name" value="Protein kinase-like (PK-like)"/>
    <property type="match status" value="1"/>
</dbReference>
<sequence length="348" mass="38913">MAIARRTSLQGESVPCLVIIKRVEMPPEDERRQRAVVEEVQLATRLHHPGIAQVYELAEHQGEPYVVMEHSPGLFLATAMETALLLGRTLALAHAVYIAAEVADALHYAWNSQDEEGRPLHVVHRAVSPMSIRLESSGRVKLTDFGVAYSRMVGRLDTPSKVLRAELDYAAPEVMRHQEPDGRADLYSLGMVLLEMLSGQYPLDSPDVRLPFGESPEAIRYNARVRAERPTWTSVGELADRILSFGPEDVERVARKVPEPLKRILHKALRGNPDERYQSGGEMRDELCAWLSGQGKRFGRSRAAAELRALDRDKPAPQETGAFPIEKGVLLTPEEEATAEEEEMERSE</sequence>
<dbReference type="InterPro" id="IPR050660">
    <property type="entry name" value="NEK_Ser/Thr_kinase"/>
</dbReference>
<keyword evidence="9" id="KW-1185">Reference proteome</keyword>
<dbReference type="InterPro" id="IPR011009">
    <property type="entry name" value="Kinase-like_dom_sf"/>
</dbReference>
<proteinExistence type="predicted"/>
<keyword evidence="2" id="KW-0808">Transferase</keyword>
<dbReference type="PROSITE" id="PS50011">
    <property type="entry name" value="PROTEIN_KINASE_DOM"/>
    <property type="match status" value="1"/>
</dbReference>
<evidence type="ECO:0000256" key="1">
    <source>
        <dbReference type="ARBA" id="ARBA00012513"/>
    </source>
</evidence>
<gene>
    <name evidence="8" type="ORF">OV287_39845</name>
</gene>
<comment type="caution">
    <text evidence="8">The sequence shown here is derived from an EMBL/GenBank/DDBJ whole genome shotgun (WGS) entry which is preliminary data.</text>
</comment>